<dbReference type="InterPro" id="IPR021109">
    <property type="entry name" value="Peptidase_aspartic_dom_sf"/>
</dbReference>
<dbReference type="SUPFAM" id="SSF50630">
    <property type="entry name" value="Acid proteases"/>
    <property type="match status" value="1"/>
</dbReference>
<evidence type="ECO:0000313" key="2">
    <source>
        <dbReference type="EMBL" id="KAL1850148.1"/>
    </source>
</evidence>
<keyword evidence="3" id="KW-1185">Reference proteome</keyword>
<dbReference type="Pfam" id="PF13650">
    <property type="entry name" value="Asp_protease_2"/>
    <property type="match status" value="1"/>
</dbReference>
<accession>A0ABR3W0K8</accession>
<evidence type="ECO:0000313" key="3">
    <source>
        <dbReference type="Proteomes" id="UP001583177"/>
    </source>
</evidence>
<sequence>MDGSYNAQGSGLARWRPPQQTDHFWACDQHIGSYWGVLSMEDLSDAEFERRFGFSREVLKEVEQKKLYEKNAQEYGARLRGGYVTVAQEKAGKFLDKQEAEEARQNGREETSNCTRWMWFMEPESGTSRAVEIIMDTGSEKNFVTEGMAKDYKLAVQRLSNPVTFDLAAGEITCRHQVKVSWMGAGNEHGVTEFYVLPPDDPRIDKPLLGRDSIQKFQNLLLTERPRKAIAYTAMKKKTAEDEMRAKQAREQALADRTRLSRDRETHQQTQDEKRHDKGSSWKYKDKK</sequence>
<gene>
    <name evidence="2" type="ORF">Daus18300_013016</name>
</gene>
<name>A0ABR3W0K8_9PEZI</name>
<reference evidence="2 3" key="1">
    <citation type="journal article" date="2024" name="IMA Fungus">
        <title>IMA Genome - F19 : A genome assembly and annotation guide to empower mycologists, including annotated draft genome sequences of Ceratocystis pirilliformis, Diaporthe australafricana, Fusarium ophioides, Paecilomyces lecythidis, and Sporothrix stenoceras.</title>
        <authorList>
            <person name="Aylward J."/>
            <person name="Wilson A.M."/>
            <person name="Visagie C.M."/>
            <person name="Spraker J."/>
            <person name="Barnes I."/>
            <person name="Buitendag C."/>
            <person name="Ceriani C."/>
            <person name="Del Mar Angel L."/>
            <person name="du Plessis D."/>
            <person name="Fuchs T."/>
            <person name="Gasser K."/>
            <person name="Kramer D."/>
            <person name="Li W."/>
            <person name="Munsamy K."/>
            <person name="Piso A."/>
            <person name="Price J.L."/>
            <person name="Sonnekus B."/>
            <person name="Thomas C."/>
            <person name="van der Nest A."/>
            <person name="van Dijk A."/>
            <person name="van Heerden A."/>
            <person name="van Vuuren N."/>
            <person name="Yilmaz N."/>
            <person name="Duong T.A."/>
            <person name="van der Merwe N.A."/>
            <person name="Wingfield M.J."/>
            <person name="Wingfield B.D."/>
        </authorList>
    </citation>
    <scope>NUCLEOTIDE SEQUENCE [LARGE SCALE GENOMIC DNA]</scope>
    <source>
        <strain evidence="2 3">CMW 18300</strain>
    </source>
</reference>
<proteinExistence type="predicted"/>
<feature type="region of interest" description="Disordered" evidence="1">
    <location>
        <begin position="237"/>
        <end position="288"/>
    </location>
</feature>
<dbReference type="Gene3D" id="2.40.70.10">
    <property type="entry name" value="Acid Proteases"/>
    <property type="match status" value="1"/>
</dbReference>
<protein>
    <recommendedName>
        <fullName evidence="4">Peptidase A2 domain-containing protein</fullName>
    </recommendedName>
</protein>
<dbReference type="EMBL" id="JAWRVE010000190">
    <property type="protein sequence ID" value="KAL1850148.1"/>
    <property type="molecule type" value="Genomic_DNA"/>
</dbReference>
<evidence type="ECO:0000256" key="1">
    <source>
        <dbReference type="SAM" id="MobiDB-lite"/>
    </source>
</evidence>
<dbReference type="Proteomes" id="UP001583177">
    <property type="component" value="Unassembled WGS sequence"/>
</dbReference>
<comment type="caution">
    <text evidence="2">The sequence shown here is derived from an EMBL/GenBank/DDBJ whole genome shotgun (WGS) entry which is preliminary data.</text>
</comment>
<dbReference type="CDD" id="cd00303">
    <property type="entry name" value="retropepsin_like"/>
    <property type="match status" value="1"/>
</dbReference>
<feature type="compositionally biased region" description="Basic and acidic residues" evidence="1">
    <location>
        <begin position="238"/>
        <end position="288"/>
    </location>
</feature>
<evidence type="ECO:0008006" key="4">
    <source>
        <dbReference type="Google" id="ProtNLM"/>
    </source>
</evidence>
<organism evidence="2 3">
    <name type="scientific">Diaporthe australafricana</name>
    <dbReference type="NCBI Taxonomy" id="127596"/>
    <lineage>
        <taxon>Eukaryota</taxon>
        <taxon>Fungi</taxon>
        <taxon>Dikarya</taxon>
        <taxon>Ascomycota</taxon>
        <taxon>Pezizomycotina</taxon>
        <taxon>Sordariomycetes</taxon>
        <taxon>Sordariomycetidae</taxon>
        <taxon>Diaporthales</taxon>
        <taxon>Diaporthaceae</taxon>
        <taxon>Diaporthe</taxon>
    </lineage>
</organism>